<dbReference type="SUPFAM" id="SSF57667">
    <property type="entry name" value="beta-beta-alpha zinc fingers"/>
    <property type="match status" value="3"/>
</dbReference>
<protein>
    <recommendedName>
        <fullName evidence="7">C2H2-type domain-containing protein</fullName>
    </recommendedName>
</protein>
<dbReference type="SMART" id="SM00355">
    <property type="entry name" value="ZnF_C2H2"/>
    <property type="match status" value="7"/>
</dbReference>
<dbReference type="Gene3D" id="3.30.160.60">
    <property type="entry name" value="Classic Zinc Finger"/>
    <property type="match status" value="3"/>
</dbReference>
<keyword evidence="1" id="KW-0479">Metal-binding</keyword>
<keyword evidence="4" id="KW-0862">Zinc</keyword>
<proteinExistence type="predicted"/>
<dbReference type="GO" id="GO:0008270">
    <property type="term" value="F:zinc ion binding"/>
    <property type="evidence" value="ECO:0007669"/>
    <property type="project" value="UniProtKB-KW"/>
</dbReference>
<dbReference type="Proteomes" id="UP000092445">
    <property type="component" value="Unassembled WGS sequence"/>
</dbReference>
<reference evidence="8" key="2">
    <citation type="submission" date="2020-05" db="UniProtKB">
        <authorList>
            <consortium name="EnsemblMetazoa"/>
        </authorList>
    </citation>
    <scope>IDENTIFICATION</scope>
    <source>
        <strain evidence="8">IAEA</strain>
    </source>
</reference>
<dbReference type="InterPro" id="IPR036236">
    <property type="entry name" value="Znf_C2H2_sf"/>
</dbReference>
<feature type="domain" description="C2H2-type" evidence="7">
    <location>
        <begin position="259"/>
        <end position="286"/>
    </location>
</feature>
<feature type="domain" description="C2H2-type" evidence="7">
    <location>
        <begin position="202"/>
        <end position="229"/>
    </location>
</feature>
<dbReference type="EnsemblMetazoa" id="GPAI006723-RA">
    <property type="protein sequence ID" value="GPAI006723-PA"/>
    <property type="gene ID" value="GPAI006723"/>
</dbReference>
<dbReference type="VEuPathDB" id="VectorBase:GPAI006723"/>
<sequence>MVSRDPHCHICHQSDYKYLYSDEVYEAKAPKSQKSLLEIIKHIVKVLKVDFEVPLKARVCNMCYKELIQYDNYVVELLAVQKRLTKKIELCMKSEKYSKDQCETSENLETKNDKNLERSQEDSELTEQSEDEEINHDDGQSEEAGPLKCTICDKMFKNDQALKIHNDMEHKQRITCSICGVAVRNEDYLVLHMNLHNGKTENECSFCSRKYARKVNVMRHMQKHFGKDNHQCERCGMVFSETSAFYNHRLKHEAEEEPLICSVCNQSFKTIRTYKVHINTHREDRPRYSCNHCPKIFVDKYTLKVHLRQHNGSEDKRLRNSSKRIKNDSQITYTCLICQEIFPMKDLHDDHMQNMHDVVLDDNIVFTVDSPNTLIFLAEGSCSILPPPKTSVSKPIAWQCALHQSLLWKFHLTDIIKKFIETNLDALSDDGERNVLITKL</sequence>
<keyword evidence="2" id="KW-0677">Repeat</keyword>
<evidence type="ECO:0000256" key="1">
    <source>
        <dbReference type="ARBA" id="ARBA00022723"/>
    </source>
</evidence>
<dbReference type="AlphaFoldDB" id="A0A1A9Z875"/>
<evidence type="ECO:0000313" key="9">
    <source>
        <dbReference type="Proteomes" id="UP000092445"/>
    </source>
</evidence>
<feature type="compositionally biased region" description="Acidic residues" evidence="6">
    <location>
        <begin position="122"/>
        <end position="135"/>
    </location>
</feature>
<dbReference type="PROSITE" id="PS50157">
    <property type="entry name" value="ZINC_FINGER_C2H2_2"/>
    <property type="match status" value="6"/>
</dbReference>
<evidence type="ECO:0000256" key="4">
    <source>
        <dbReference type="ARBA" id="ARBA00022833"/>
    </source>
</evidence>
<evidence type="ECO:0000256" key="6">
    <source>
        <dbReference type="SAM" id="MobiDB-lite"/>
    </source>
</evidence>
<name>A0A1A9Z875_GLOPL</name>
<accession>A0A1A9Z875</accession>
<feature type="domain" description="C2H2-type" evidence="7">
    <location>
        <begin position="147"/>
        <end position="170"/>
    </location>
</feature>
<evidence type="ECO:0000256" key="5">
    <source>
        <dbReference type="PROSITE-ProRule" id="PRU00042"/>
    </source>
</evidence>
<dbReference type="PANTHER" id="PTHR24379">
    <property type="entry name" value="KRAB AND ZINC FINGER DOMAIN-CONTAINING"/>
    <property type="match status" value="1"/>
</dbReference>
<organism evidence="8 9">
    <name type="scientific">Glossina pallidipes</name>
    <name type="common">Tsetse fly</name>
    <dbReference type="NCBI Taxonomy" id="7398"/>
    <lineage>
        <taxon>Eukaryota</taxon>
        <taxon>Metazoa</taxon>
        <taxon>Ecdysozoa</taxon>
        <taxon>Arthropoda</taxon>
        <taxon>Hexapoda</taxon>
        <taxon>Insecta</taxon>
        <taxon>Pterygota</taxon>
        <taxon>Neoptera</taxon>
        <taxon>Endopterygota</taxon>
        <taxon>Diptera</taxon>
        <taxon>Brachycera</taxon>
        <taxon>Muscomorpha</taxon>
        <taxon>Hippoboscoidea</taxon>
        <taxon>Glossinidae</taxon>
        <taxon>Glossina</taxon>
    </lineage>
</organism>
<evidence type="ECO:0000313" key="8">
    <source>
        <dbReference type="EnsemblMetazoa" id="GPAI006723-PA"/>
    </source>
</evidence>
<feature type="compositionally biased region" description="Basic and acidic residues" evidence="6">
    <location>
        <begin position="102"/>
        <end position="121"/>
    </location>
</feature>
<evidence type="ECO:0000259" key="7">
    <source>
        <dbReference type="PROSITE" id="PS50157"/>
    </source>
</evidence>
<feature type="region of interest" description="Disordered" evidence="6">
    <location>
        <begin position="102"/>
        <end position="143"/>
    </location>
</feature>
<dbReference type="Pfam" id="PF00096">
    <property type="entry name" value="zf-C2H2"/>
    <property type="match status" value="4"/>
</dbReference>
<dbReference type="PANTHER" id="PTHR24379:SF121">
    <property type="entry name" value="C2H2-TYPE DOMAIN-CONTAINING PROTEIN"/>
    <property type="match status" value="1"/>
</dbReference>
<feature type="domain" description="C2H2-type" evidence="7">
    <location>
        <begin position="230"/>
        <end position="257"/>
    </location>
</feature>
<keyword evidence="9" id="KW-1185">Reference proteome</keyword>
<reference evidence="9" key="1">
    <citation type="submission" date="2014-03" db="EMBL/GenBank/DDBJ databases">
        <authorList>
            <person name="Aksoy S."/>
            <person name="Warren W."/>
            <person name="Wilson R.K."/>
        </authorList>
    </citation>
    <scope>NUCLEOTIDE SEQUENCE [LARGE SCALE GENOMIC DNA]</scope>
    <source>
        <strain evidence="9">IAEA</strain>
    </source>
</reference>
<keyword evidence="3 5" id="KW-0863">Zinc-finger</keyword>
<feature type="domain" description="C2H2-type" evidence="7">
    <location>
        <begin position="174"/>
        <end position="201"/>
    </location>
</feature>
<feature type="domain" description="C2H2-type" evidence="7">
    <location>
        <begin position="288"/>
        <end position="315"/>
    </location>
</feature>
<dbReference type="InterPro" id="IPR013087">
    <property type="entry name" value="Znf_C2H2_type"/>
</dbReference>
<evidence type="ECO:0000256" key="3">
    <source>
        <dbReference type="ARBA" id="ARBA00022771"/>
    </source>
</evidence>
<dbReference type="STRING" id="7398.A0A1A9Z875"/>
<dbReference type="PROSITE" id="PS00028">
    <property type="entry name" value="ZINC_FINGER_C2H2_1"/>
    <property type="match status" value="6"/>
</dbReference>
<evidence type="ECO:0000256" key="2">
    <source>
        <dbReference type="ARBA" id="ARBA00022737"/>
    </source>
</evidence>